<organism evidence="9 10">
    <name type="scientific">Molorchus minor</name>
    <dbReference type="NCBI Taxonomy" id="1323400"/>
    <lineage>
        <taxon>Eukaryota</taxon>
        <taxon>Metazoa</taxon>
        <taxon>Ecdysozoa</taxon>
        <taxon>Arthropoda</taxon>
        <taxon>Hexapoda</taxon>
        <taxon>Insecta</taxon>
        <taxon>Pterygota</taxon>
        <taxon>Neoptera</taxon>
        <taxon>Endopterygota</taxon>
        <taxon>Coleoptera</taxon>
        <taxon>Polyphaga</taxon>
        <taxon>Cucujiformia</taxon>
        <taxon>Chrysomeloidea</taxon>
        <taxon>Cerambycidae</taxon>
        <taxon>Lamiinae</taxon>
        <taxon>Monochamini</taxon>
        <taxon>Molorchus</taxon>
    </lineage>
</organism>
<dbReference type="EMBL" id="JAPWTJ010000043">
    <property type="protein sequence ID" value="KAJ8984223.1"/>
    <property type="molecule type" value="Genomic_DNA"/>
</dbReference>
<protein>
    <recommendedName>
        <fullName evidence="8">Gustatory receptor</fullName>
    </recommendedName>
</protein>
<keyword evidence="6 8" id="KW-0675">Receptor</keyword>
<name>A0ABQ9K1G8_9CUCU</name>
<comment type="caution">
    <text evidence="8">Lacks conserved residue(s) required for the propagation of feature annotation.</text>
</comment>
<dbReference type="PANTHER" id="PTHR21143">
    <property type="entry name" value="INVERTEBRATE GUSTATORY RECEPTOR"/>
    <property type="match status" value="1"/>
</dbReference>
<dbReference type="InterPro" id="IPR013604">
    <property type="entry name" value="7TM_chemorcpt"/>
</dbReference>
<evidence type="ECO:0000313" key="10">
    <source>
        <dbReference type="Proteomes" id="UP001162164"/>
    </source>
</evidence>
<feature type="transmembrane region" description="Helical" evidence="8">
    <location>
        <begin position="47"/>
        <end position="70"/>
    </location>
</feature>
<evidence type="ECO:0000256" key="1">
    <source>
        <dbReference type="ARBA" id="ARBA00004651"/>
    </source>
</evidence>
<dbReference type="PANTHER" id="PTHR21143:SF104">
    <property type="entry name" value="GUSTATORY RECEPTOR 8A-RELATED"/>
    <property type="match status" value="1"/>
</dbReference>
<accession>A0ABQ9K1G8</accession>
<evidence type="ECO:0000256" key="3">
    <source>
        <dbReference type="ARBA" id="ARBA00022692"/>
    </source>
</evidence>
<feature type="transmembrane region" description="Helical" evidence="8">
    <location>
        <begin position="281"/>
        <end position="302"/>
    </location>
</feature>
<dbReference type="Pfam" id="PF08395">
    <property type="entry name" value="7tm_7"/>
    <property type="match status" value="1"/>
</dbReference>
<comment type="caution">
    <text evidence="9">The sequence shown here is derived from an EMBL/GenBank/DDBJ whole genome shotgun (WGS) entry which is preliminary data.</text>
</comment>
<feature type="transmembrane region" description="Helical" evidence="8">
    <location>
        <begin position="136"/>
        <end position="159"/>
    </location>
</feature>
<proteinExistence type="inferred from homology"/>
<evidence type="ECO:0000256" key="8">
    <source>
        <dbReference type="RuleBase" id="RU363108"/>
    </source>
</evidence>
<keyword evidence="7 8" id="KW-0807">Transducer</keyword>
<evidence type="ECO:0000256" key="2">
    <source>
        <dbReference type="ARBA" id="ARBA00022475"/>
    </source>
</evidence>
<evidence type="ECO:0000256" key="5">
    <source>
        <dbReference type="ARBA" id="ARBA00023136"/>
    </source>
</evidence>
<keyword evidence="10" id="KW-1185">Reference proteome</keyword>
<evidence type="ECO:0000256" key="7">
    <source>
        <dbReference type="ARBA" id="ARBA00023224"/>
    </source>
</evidence>
<keyword evidence="3 8" id="KW-0812">Transmembrane</keyword>
<keyword evidence="2 8" id="KW-1003">Cell membrane</keyword>
<keyword evidence="5 8" id="KW-0472">Membrane</keyword>
<comment type="similarity">
    <text evidence="8">Belongs to the insect chemoreceptor superfamily. Gustatory receptor (GR) family.</text>
</comment>
<gene>
    <name evidence="9" type="ORF">NQ317_007455</name>
</gene>
<evidence type="ECO:0000256" key="6">
    <source>
        <dbReference type="ARBA" id="ARBA00023170"/>
    </source>
</evidence>
<reference evidence="9" key="1">
    <citation type="journal article" date="2023" name="Insect Mol. Biol.">
        <title>Genome sequencing provides insights into the evolution of gene families encoding plant cell wall-degrading enzymes in longhorned beetles.</title>
        <authorList>
            <person name="Shin N.R."/>
            <person name="Okamura Y."/>
            <person name="Kirsch R."/>
            <person name="Pauchet Y."/>
        </authorList>
    </citation>
    <scope>NUCLEOTIDE SEQUENCE</scope>
    <source>
        <strain evidence="9">MMC_N1</strain>
    </source>
</reference>
<sequence>PTICCKQKKRFRILLRMILQRVLEKLHVRYVSNTNGNLMLTTTLFVVFKYIIFYYISLISFIIYNIALFIKGGFCTLKSYILQSLTPELSGNIFTLYEPTGANTVHPIFISGDKTIMLRLMEASKGLNILFECLDIFNYIFGTVLLLMNFSTVIAILAALNTLLITGETNILTMEILINCLSEALFLFKLQGTYEIAKAGGNLKGDHESELTYSVINSYIISACGVLKQEPELIVKLCCKLQHLLPKSSQERKELLHMANQINRKSAIVSAFGFFDVDFPLIFNIFSYVGAYTVILIQFSYIDF</sequence>
<feature type="non-terminal residue" evidence="9">
    <location>
        <position position="1"/>
    </location>
</feature>
<evidence type="ECO:0000313" key="9">
    <source>
        <dbReference type="EMBL" id="KAJ8984223.1"/>
    </source>
</evidence>
<comment type="function">
    <text evidence="8">Gustatory receptor which mediates acceptance or avoidance behavior, depending on its substrates.</text>
</comment>
<evidence type="ECO:0000256" key="4">
    <source>
        <dbReference type="ARBA" id="ARBA00022989"/>
    </source>
</evidence>
<dbReference type="Proteomes" id="UP001162164">
    <property type="component" value="Unassembled WGS sequence"/>
</dbReference>
<keyword evidence="4 8" id="KW-1133">Transmembrane helix</keyword>
<comment type="subcellular location">
    <subcellularLocation>
        <location evidence="1 8">Cell membrane</location>
        <topology evidence="1 8">Multi-pass membrane protein</topology>
    </subcellularLocation>
</comment>